<dbReference type="EMBL" id="JAIXMP010000005">
    <property type="protein sequence ID" value="KAI9273114.1"/>
    <property type="molecule type" value="Genomic_DNA"/>
</dbReference>
<dbReference type="GO" id="GO:0000166">
    <property type="term" value="F:nucleotide binding"/>
    <property type="evidence" value="ECO:0007669"/>
    <property type="project" value="InterPro"/>
</dbReference>
<name>A0AAD5K7Y4_9FUNG</name>
<dbReference type="Pfam" id="PF01408">
    <property type="entry name" value="GFO_IDH_MocA"/>
    <property type="match status" value="1"/>
</dbReference>
<dbReference type="AlphaFoldDB" id="A0AAD5K7Y4"/>
<dbReference type="InterPro" id="IPR000683">
    <property type="entry name" value="Gfo/Idh/MocA-like_OxRdtase_N"/>
</dbReference>
<dbReference type="GO" id="GO:0016491">
    <property type="term" value="F:oxidoreductase activity"/>
    <property type="evidence" value="ECO:0007669"/>
    <property type="project" value="TreeGrafter"/>
</dbReference>
<sequence length="424" mass="46944">MSELVANKKLNVLMVGTGEYTTGFVNGAASTSDKKVGVIGLTMFDLRRRGKVEKISIVGTNGKKLPAIREHLNKNIGQVYNMDTTLDYSCPADDQVDPDAYKTAIDQYLSPGDAITVFTPDPTHYAIALYAIQRGIHVLLTKPAVKILSQHQELIAEADKQGVVVMVEYHKRFDPAYRDARAKALTFGEFNYFYSYMSQPKRQLDTFRAWAGKESDISYYLNSHHIDFHCWALEGKAVPYRVMASGSKGVATSAPFNLAENTEDTISLLVNWRSTATPGHEGVAVYTSSWIAPNKSEVHSQQRFHYLGASGELHVDQAHRGYTTTSDANGHAFVNPFYMNYAPDEEGHFGGQGGYGYVSIEKFVDACRTVNAKRLAPNDLDQRHMPTIRNTVLVTAILEAGRISLDQNRPVEIAASAEDGYTLV</sequence>
<feature type="domain" description="Gfo/Idh/MocA-like oxidoreductase N-terminal" evidence="1">
    <location>
        <begin position="90"/>
        <end position="169"/>
    </location>
</feature>
<dbReference type="FunFam" id="3.30.360.10:FF:000030">
    <property type="entry name" value="NAD binding Rossmann fold oxidoreductase"/>
    <property type="match status" value="1"/>
</dbReference>
<dbReference type="PANTHER" id="PTHR42840:SF6">
    <property type="entry name" value="BINDING ROSSMANN FOLD OXIDOREDUCTASE, PUTATIVE (AFU_ORTHOLOGUE AFUA_3G11930)-RELATED"/>
    <property type="match status" value="1"/>
</dbReference>
<keyword evidence="3" id="KW-1185">Reference proteome</keyword>
<dbReference type="PANTHER" id="PTHR42840">
    <property type="entry name" value="NAD(P)-BINDING ROSSMANN-FOLD SUPERFAMILY PROTEIN-RELATED"/>
    <property type="match status" value="1"/>
</dbReference>
<reference evidence="2" key="1">
    <citation type="journal article" date="2022" name="IScience">
        <title>Evolution of zygomycete secretomes and the origins of terrestrial fungal ecologies.</title>
        <authorList>
            <person name="Chang Y."/>
            <person name="Wang Y."/>
            <person name="Mondo S."/>
            <person name="Ahrendt S."/>
            <person name="Andreopoulos W."/>
            <person name="Barry K."/>
            <person name="Beard J."/>
            <person name="Benny G.L."/>
            <person name="Blankenship S."/>
            <person name="Bonito G."/>
            <person name="Cuomo C."/>
            <person name="Desiro A."/>
            <person name="Gervers K.A."/>
            <person name="Hundley H."/>
            <person name="Kuo A."/>
            <person name="LaButti K."/>
            <person name="Lang B.F."/>
            <person name="Lipzen A."/>
            <person name="O'Donnell K."/>
            <person name="Pangilinan J."/>
            <person name="Reynolds N."/>
            <person name="Sandor L."/>
            <person name="Smith M.E."/>
            <person name="Tsang A."/>
            <person name="Grigoriev I.V."/>
            <person name="Stajich J.E."/>
            <person name="Spatafora J.W."/>
        </authorList>
    </citation>
    <scope>NUCLEOTIDE SEQUENCE</scope>
    <source>
        <strain evidence="2">RSA 2281</strain>
    </source>
</reference>
<gene>
    <name evidence="2" type="ORF">BDA99DRAFT_533935</name>
</gene>
<dbReference type="Proteomes" id="UP001209540">
    <property type="component" value="Unassembled WGS sequence"/>
</dbReference>
<dbReference type="SUPFAM" id="SSF51735">
    <property type="entry name" value="NAD(P)-binding Rossmann-fold domains"/>
    <property type="match status" value="1"/>
</dbReference>
<protein>
    <submittedName>
        <fullName evidence="2">D-galacturonic acid reductase</fullName>
    </submittedName>
</protein>
<dbReference type="GO" id="GO:0006740">
    <property type="term" value="P:NADPH regeneration"/>
    <property type="evidence" value="ECO:0007669"/>
    <property type="project" value="TreeGrafter"/>
</dbReference>
<evidence type="ECO:0000313" key="3">
    <source>
        <dbReference type="Proteomes" id="UP001209540"/>
    </source>
</evidence>
<accession>A0AAD5K7Y4</accession>
<dbReference type="GO" id="GO:0005737">
    <property type="term" value="C:cytoplasm"/>
    <property type="evidence" value="ECO:0007669"/>
    <property type="project" value="TreeGrafter"/>
</dbReference>
<reference evidence="2" key="2">
    <citation type="submission" date="2023-02" db="EMBL/GenBank/DDBJ databases">
        <authorList>
            <consortium name="DOE Joint Genome Institute"/>
            <person name="Mondo S.J."/>
            <person name="Chang Y."/>
            <person name="Wang Y."/>
            <person name="Ahrendt S."/>
            <person name="Andreopoulos W."/>
            <person name="Barry K."/>
            <person name="Beard J."/>
            <person name="Benny G.L."/>
            <person name="Blankenship S."/>
            <person name="Bonito G."/>
            <person name="Cuomo C."/>
            <person name="Desiro A."/>
            <person name="Gervers K.A."/>
            <person name="Hundley H."/>
            <person name="Kuo A."/>
            <person name="LaButti K."/>
            <person name="Lang B.F."/>
            <person name="Lipzen A."/>
            <person name="O'Donnell K."/>
            <person name="Pangilinan J."/>
            <person name="Reynolds N."/>
            <person name="Sandor L."/>
            <person name="Smith M.W."/>
            <person name="Tsang A."/>
            <person name="Grigoriev I.V."/>
            <person name="Stajich J.E."/>
            <person name="Spatafora J.W."/>
        </authorList>
    </citation>
    <scope>NUCLEOTIDE SEQUENCE</scope>
    <source>
        <strain evidence="2">RSA 2281</strain>
    </source>
</reference>
<dbReference type="Gene3D" id="3.40.50.720">
    <property type="entry name" value="NAD(P)-binding Rossmann-like Domain"/>
    <property type="match status" value="1"/>
</dbReference>
<evidence type="ECO:0000313" key="2">
    <source>
        <dbReference type="EMBL" id="KAI9273114.1"/>
    </source>
</evidence>
<comment type="caution">
    <text evidence="2">The sequence shown here is derived from an EMBL/GenBank/DDBJ whole genome shotgun (WGS) entry which is preliminary data.</text>
</comment>
<dbReference type="Gene3D" id="3.30.360.10">
    <property type="entry name" value="Dihydrodipicolinate Reductase, domain 2"/>
    <property type="match status" value="1"/>
</dbReference>
<dbReference type="InterPro" id="IPR036291">
    <property type="entry name" value="NAD(P)-bd_dom_sf"/>
</dbReference>
<evidence type="ECO:0000259" key="1">
    <source>
        <dbReference type="Pfam" id="PF01408"/>
    </source>
</evidence>
<organism evidence="2 3">
    <name type="scientific">Phascolomyces articulosus</name>
    <dbReference type="NCBI Taxonomy" id="60185"/>
    <lineage>
        <taxon>Eukaryota</taxon>
        <taxon>Fungi</taxon>
        <taxon>Fungi incertae sedis</taxon>
        <taxon>Mucoromycota</taxon>
        <taxon>Mucoromycotina</taxon>
        <taxon>Mucoromycetes</taxon>
        <taxon>Mucorales</taxon>
        <taxon>Lichtheimiaceae</taxon>
        <taxon>Phascolomyces</taxon>
    </lineage>
</organism>
<proteinExistence type="predicted"/>